<name>A0A2W7MK57_9BACI</name>
<protein>
    <submittedName>
        <fullName evidence="6">Tricarballylate dehydrogenase</fullName>
    </submittedName>
</protein>
<dbReference type="GO" id="GO:0033765">
    <property type="term" value="F:steroid dehydrogenase activity, acting on the CH-CH group of donors"/>
    <property type="evidence" value="ECO:0007669"/>
    <property type="project" value="UniProtKB-ARBA"/>
</dbReference>
<dbReference type="InterPro" id="IPR050315">
    <property type="entry name" value="FAD-oxidoreductase_2"/>
</dbReference>
<dbReference type="NCBIfam" id="NF006130">
    <property type="entry name" value="PRK08274.1"/>
    <property type="match status" value="1"/>
</dbReference>
<dbReference type="InterPro" id="IPR027477">
    <property type="entry name" value="Succ_DH/fumarate_Rdtase_cat_sf"/>
</dbReference>
<evidence type="ECO:0000313" key="7">
    <source>
        <dbReference type="Proteomes" id="UP000248646"/>
    </source>
</evidence>
<keyword evidence="2" id="KW-0285">Flavoprotein</keyword>
<dbReference type="PANTHER" id="PTHR43400:SF7">
    <property type="entry name" value="FAD-DEPENDENT OXIDOREDUCTASE 2 FAD BINDING DOMAIN-CONTAINING PROTEIN"/>
    <property type="match status" value="1"/>
</dbReference>
<comment type="caution">
    <text evidence="6">The sequence shown here is derived from an EMBL/GenBank/DDBJ whole genome shotgun (WGS) entry which is preliminary data.</text>
</comment>
<evidence type="ECO:0000259" key="5">
    <source>
        <dbReference type="Pfam" id="PF00890"/>
    </source>
</evidence>
<dbReference type="Gene3D" id="3.90.700.10">
    <property type="entry name" value="Succinate dehydrogenase/fumarate reductase flavoprotein, catalytic domain"/>
    <property type="match status" value="1"/>
</dbReference>
<dbReference type="InterPro" id="IPR003953">
    <property type="entry name" value="FAD-dep_OxRdtase_2_FAD-bd"/>
</dbReference>
<feature type="domain" description="FAD-dependent oxidoreductase 2 FAD-binding" evidence="5">
    <location>
        <begin position="10"/>
        <end position="471"/>
    </location>
</feature>
<dbReference type="EMBL" id="QKZI01000001">
    <property type="protein sequence ID" value="PZX07517.1"/>
    <property type="molecule type" value="Genomic_DNA"/>
</dbReference>
<evidence type="ECO:0000256" key="2">
    <source>
        <dbReference type="ARBA" id="ARBA00022630"/>
    </source>
</evidence>
<evidence type="ECO:0000256" key="1">
    <source>
        <dbReference type="ARBA" id="ARBA00001974"/>
    </source>
</evidence>
<organism evidence="6 7">
    <name type="scientific">Psychrobacillus insolitus</name>
    <dbReference type="NCBI Taxonomy" id="1461"/>
    <lineage>
        <taxon>Bacteria</taxon>
        <taxon>Bacillati</taxon>
        <taxon>Bacillota</taxon>
        <taxon>Bacilli</taxon>
        <taxon>Bacillales</taxon>
        <taxon>Bacillaceae</taxon>
        <taxon>Psychrobacillus</taxon>
    </lineage>
</organism>
<gene>
    <name evidence="6" type="ORF">C7437_101634</name>
</gene>
<comment type="cofactor">
    <cofactor evidence="1">
        <name>FAD</name>
        <dbReference type="ChEBI" id="CHEBI:57692"/>
    </cofactor>
</comment>
<dbReference type="InterPro" id="IPR036188">
    <property type="entry name" value="FAD/NAD-bd_sf"/>
</dbReference>
<evidence type="ECO:0000256" key="3">
    <source>
        <dbReference type="ARBA" id="ARBA00022827"/>
    </source>
</evidence>
<accession>A0A2W7MK57</accession>
<evidence type="ECO:0000256" key="4">
    <source>
        <dbReference type="ARBA" id="ARBA00023002"/>
    </source>
</evidence>
<dbReference type="PRINTS" id="PR00411">
    <property type="entry name" value="PNDRDTASEI"/>
</dbReference>
<proteinExistence type="predicted"/>
<reference evidence="6 7" key="1">
    <citation type="submission" date="2018-06" db="EMBL/GenBank/DDBJ databases">
        <title>Genomic Encyclopedia of Type Strains, Phase IV (KMG-IV): sequencing the most valuable type-strain genomes for metagenomic binning, comparative biology and taxonomic classification.</title>
        <authorList>
            <person name="Goeker M."/>
        </authorList>
    </citation>
    <scope>NUCLEOTIDE SEQUENCE [LARGE SCALE GENOMIC DNA]</scope>
    <source>
        <strain evidence="6 7">DSM 5</strain>
    </source>
</reference>
<dbReference type="AlphaFoldDB" id="A0A2W7MK57"/>
<dbReference type="Proteomes" id="UP000248646">
    <property type="component" value="Unassembled WGS sequence"/>
</dbReference>
<keyword evidence="7" id="KW-1185">Reference proteome</keyword>
<keyword evidence="4" id="KW-0560">Oxidoreductase</keyword>
<dbReference type="SUPFAM" id="SSF56425">
    <property type="entry name" value="Succinate dehydrogenase/fumarate reductase flavoprotein, catalytic domain"/>
    <property type="match status" value="1"/>
</dbReference>
<sequence>MNNPLTMTTDVVIIGAGNAAMCAALSARESGADVVVLEKSPESLKGGNTTYTHGSIRFAYKDAKDIQAIIPELDDEELKNIDFGTYAEEEFFDDMCRVTNYRTDVELASILTSESFPTMKWLTTHQIKFIPIYGRQAYKIDGRFQFWGGMVLESVGGGQGLVNKLHERALSLGIQILYESPAISLLTDDHGITGVVYKQNGIRKEVHAKAVIMASGGFHANIAMRTKYLGSNWDLAHTRGSRFNTGEGLEMALNIGALSAGNWSSAHAVGGDRYLPDFEEGFQRLSYPLGIVVNEKGKRFLDEGADFRNYTYAKYGKLILEQPNQAAWQIFDQKVKPLLREEYKGKKVTKVVADTLEELVNKMEGVDQEAFLQEMKEYNASIRKDILFNPNIKDGRKTNGLPIPKSNWANTIDEGPFEAYAVTCGITFTFGGLKINTKAEVQHNLYQSIPGLYAAGETVGGLFYSNYPGGAGLMAGSVFGRIAGENAAIFTREKMSEVQV</sequence>
<evidence type="ECO:0000313" key="6">
    <source>
        <dbReference type="EMBL" id="PZX07517.1"/>
    </source>
</evidence>
<dbReference type="Gene3D" id="3.50.50.60">
    <property type="entry name" value="FAD/NAD(P)-binding domain"/>
    <property type="match status" value="1"/>
</dbReference>
<dbReference type="RefSeq" id="WP_245909196.1">
    <property type="nucleotide sequence ID" value="NZ_QKZI01000001.1"/>
</dbReference>
<dbReference type="SUPFAM" id="SSF51905">
    <property type="entry name" value="FAD/NAD(P)-binding domain"/>
    <property type="match status" value="1"/>
</dbReference>
<dbReference type="PANTHER" id="PTHR43400">
    <property type="entry name" value="FUMARATE REDUCTASE"/>
    <property type="match status" value="1"/>
</dbReference>
<keyword evidence="3" id="KW-0274">FAD</keyword>
<dbReference type="Pfam" id="PF00890">
    <property type="entry name" value="FAD_binding_2"/>
    <property type="match status" value="1"/>
</dbReference>